<feature type="repeat" description="ANK" evidence="3">
    <location>
        <begin position="542"/>
        <end position="574"/>
    </location>
</feature>
<keyword evidence="2 3" id="KW-0040">ANK repeat</keyword>
<feature type="compositionally biased region" description="Low complexity" evidence="4">
    <location>
        <begin position="221"/>
        <end position="240"/>
    </location>
</feature>
<dbReference type="SMART" id="SM00248">
    <property type="entry name" value="ANK"/>
    <property type="match status" value="6"/>
</dbReference>
<comment type="caution">
    <text evidence="5">The sequence shown here is derived from an EMBL/GenBank/DDBJ whole genome shotgun (WGS) entry which is preliminary data.</text>
</comment>
<feature type="region of interest" description="Disordered" evidence="4">
    <location>
        <begin position="203"/>
        <end position="249"/>
    </location>
</feature>
<gene>
    <name evidence="5" type="ORF">N7494_003804</name>
</gene>
<dbReference type="Pfam" id="PF12796">
    <property type="entry name" value="Ank_2"/>
    <property type="match status" value="3"/>
</dbReference>
<dbReference type="PANTHER" id="PTHR24171:SF9">
    <property type="entry name" value="ANKYRIN REPEAT DOMAIN-CONTAINING PROTEIN 39"/>
    <property type="match status" value="1"/>
</dbReference>
<feature type="repeat" description="ANK" evidence="3">
    <location>
        <begin position="476"/>
        <end position="508"/>
    </location>
</feature>
<evidence type="ECO:0000256" key="4">
    <source>
        <dbReference type="SAM" id="MobiDB-lite"/>
    </source>
</evidence>
<protein>
    <recommendedName>
        <fullName evidence="7">Ankyrin repeat protein</fullName>
    </recommendedName>
</protein>
<evidence type="ECO:0000313" key="5">
    <source>
        <dbReference type="EMBL" id="KAJ5546219.1"/>
    </source>
</evidence>
<feature type="repeat" description="ANK" evidence="3">
    <location>
        <begin position="410"/>
        <end position="442"/>
    </location>
</feature>
<dbReference type="PROSITE" id="PS50088">
    <property type="entry name" value="ANK_REPEAT"/>
    <property type="match status" value="5"/>
</dbReference>
<dbReference type="InterPro" id="IPR002110">
    <property type="entry name" value="Ankyrin_rpt"/>
</dbReference>
<dbReference type="Gene3D" id="1.25.40.20">
    <property type="entry name" value="Ankyrin repeat-containing domain"/>
    <property type="match status" value="1"/>
</dbReference>
<keyword evidence="1" id="KW-0677">Repeat</keyword>
<dbReference type="InterPro" id="IPR036770">
    <property type="entry name" value="Ankyrin_rpt-contain_sf"/>
</dbReference>
<feature type="compositionally biased region" description="Pro residues" evidence="4">
    <location>
        <begin position="203"/>
        <end position="216"/>
    </location>
</feature>
<dbReference type="SUPFAM" id="SSF48403">
    <property type="entry name" value="Ankyrin repeat"/>
    <property type="match status" value="1"/>
</dbReference>
<feature type="repeat" description="ANK" evidence="3">
    <location>
        <begin position="509"/>
        <end position="541"/>
    </location>
</feature>
<evidence type="ECO:0000256" key="1">
    <source>
        <dbReference type="ARBA" id="ARBA00022737"/>
    </source>
</evidence>
<evidence type="ECO:0008006" key="7">
    <source>
        <dbReference type="Google" id="ProtNLM"/>
    </source>
</evidence>
<accession>A0AAD6D0M7</accession>
<dbReference type="PROSITE" id="PS50297">
    <property type="entry name" value="ANK_REP_REGION"/>
    <property type="match status" value="5"/>
</dbReference>
<dbReference type="PRINTS" id="PR01415">
    <property type="entry name" value="ANKYRIN"/>
</dbReference>
<dbReference type="Proteomes" id="UP001220324">
    <property type="component" value="Unassembled WGS sequence"/>
</dbReference>
<reference evidence="5 6" key="1">
    <citation type="journal article" date="2023" name="IMA Fungus">
        <title>Comparative genomic study of the Penicillium genus elucidates a diverse pangenome and 15 lateral gene transfer events.</title>
        <authorList>
            <person name="Petersen C."/>
            <person name="Sorensen T."/>
            <person name="Nielsen M.R."/>
            <person name="Sondergaard T.E."/>
            <person name="Sorensen J.L."/>
            <person name="Fitzpatrick D.A."/>
            <person name="Frisvad J.C."/>
            <person name="Nielsen K.L."/>
        </authorList>
    </citation>
    <scope>NUCLEOTIDE SEQUENCE [LARGE SCALE GENOMIC DNA]</scope>
    <source>
        <strain evidence="5 6">IBT 35679</strain>
    </source>
</reference>
<keyword evidence="6" id="KW-1185">Reference proteome</keyword>
<name>A0AAD6D0M7_9EURO</name>
<evidence type="ECO:0000256" key="2">
    <source>
        <dbReference type="ARBA" id="ARBA00023043"/>
    </source>
</evidence>
<feature type="repeat" description="ANK" evidence="3">
    <location>
        <begin position="443"/>
        <end position="475"/>
    </location>
</feature>
<evidence type="ECO:0000256" key="3">
    <source>
        <dbReference type="PROSITE-ProRule" id="PRU00023"/>
    </source>
</evidence>
<dbReference type="EMBL" id="JAQIZZ010000003">
    <property type="protein sequence ID" value="KAJ5546219.1"/>
    <property type="molecule type" value="Genomic_DNA"/>
</dbReference>
<proteinExistence type="predicted"/>
<dbReference type="AlphaFoldDB" id="A0AAD6D0M7"/>
<sequence length="625" mass="67737">MVISKDDPLHQIAALKQLAKLLCDGSETSVLTCHAQDELSQLLAVLGLSGKHFLECSESPGPQEQRKLKIYHSILVDLKKLQRSTTEIDSPELIDDVRALINDVTFGLSIMNAHMVVSSQNKMNQMLRDYIVHIATGRRDVNIVASLFKDGSFFEKDKAWRDLQQELQDFGMTPEQSFQEHDFILMTLRKAALESTLLGNLVPKPPVPEIPMPPSPTTFTNSSNAMSRSSSEYSRSSGESLDTESWGNDSLPVDDIPVSIAVEIEVSNRQVPRRLQGRALDDFPEAKDIFSPLDGYDNQMVFRPSIISKPVPSLIPSNSADKATARFSAIPPKLEARGRSASEGNFNRFSLSAIPQVAVKRGKRPNLMSRMKFKMTNNKGELCSLVKIGDVYGIKCALDKGASANTENPLGQTGLIIAAAFGHYDVVMLLMDHGAKLDAMGHGGETALSVATLRGYSDIAELLLDRGADPNAASVYGKPALSQAAGTGNLALTKLLLDFGADPNGITASGETALSYAATCDRYQVAQLLLRSGAMVDKTGHAGRTPLLKAVGKGSSRMVQLLMDHGADPNRQDSRQQTPLIQAMQQGRSEILAIFLKHGYGPDHGSGSTLGMAGEISHRMSFFST</sequence>
<dbReference type="PANTHER" id="PTHR24171">
    <property type="entry name" value="ANKYRIN REPEAT DOMAIN-CONTAINING PROTEIN 39-RELATED"/>
    <property type="match status" value="1"/>
</dbReference>
<organism evidence="5 6">
    <name type="scientific">Penicillium frequentans</name>
    <dbReference type="NCBI Taxonomy" id="3151616"/>
    <lineage>
        <taxon>Eukaryota</taxon>
        <taxon>Fungi</taxon>
        <taxon>Dikarya</taxon>
        <taxon>Ascomycota</taxon>
        <taxon>Pezizomycotina</taxon>
        <taxon>Eurotiomycetes</taxon>
        <taxon>Eurotiomycetidae</taxon>
        <taxon>Eurotiales</taxon>
        <taxon>Aspergillaceae</taxon>
        <taxon>Penicillium</taxon>
    </lineage>
</organism>
<evidence type="ECO:0000313" key="6">
    <source>
        <dbReference type="Proteomes" id="UP001220324"/>
    </source>
</evidence>